<dbReference type="GO" id="GO:0160147">
    <property type="term" value="F:tRNA pseudouridine(38-40) synthase activity"/>
    <property type="evidence" value="ECO:0007669"/>
    <property type="project" value="UniProtKB-EC"/>
</dbReference>
<dbReference type="PANTHER" id="PTHR11142">
    <property type="entry name" value="PSEUDOURIDYLATE SYNTHASE"/>
    <property type="match status" value="1"/>
</dbReference>
<dbReference type="AlphaFoldDB" id="A0A937AIJ8"/>
<evidence type="ECO:0000256" key="5">
    <source>
        <dbReference type="PIRSR" id="PIRSR001430-1"/>
    </source>
</evidence>
<dbReference type="Pfam" id="PF01416">
    <property type="entry name" value="PseudoU_synth_1"/>
    <property type="match status" value="2"/>
</dbReference>
<feature type="domain" description="Pseudouridine synthase I TruA alpha/beta" evidence="8">
    <location>
        <begin position="150"/>
        <end position="243"/>
    </location>
</feature>
<dbReference type="Proteomes" id="UP000642920">
    <property type="component" value="Unassembled WGS sequence"/>
</dbReference>
<name>A0A937AIJ8_9BACT</name>
<dbReference type="NCBIfam" id="TIGR00071">
    <property type="entry name" value="hisT_truA"/>
    <property type="match status" value="1"/>
</dbReference>
<dbReference type="FunFam" id="3.30.70.580:FF:000001">
    <property type="entry name" value="tRNA pseudouridine synthase A"/>
    <property type="match status" value="1"/>
</dbReference>
<dbReference type="InterPro" id="IPR020095">
    <property type="entry name" value="PsdUridine_synth_TruA_C"/>
</dbReference>
<comment type="caution">
    <text evidence="4">Lacks conserved residue(s) required for the propagation of feature annotation.</text>
</comment>
<organism evidence="9 10">
    <name type="scientific">Marivirga atlantica</name>
    <dbReference type="NCBI Taxonomy" id="1548457"/>
    <lineage>
        <taxon>Bacteria</taxon>
        <taxon>Pseudomonadati</taxon>
        <taxon>Bacteroidota</taxon>
        <taxon>Cytophagia</taxon>
        <taxon>Cytophagales</taxon>
        <taxon>Marivirgaceae</taxon>
        <taxon>Marivirga</taxon>
    </lineage>
</organism>
<evidence type="ECO:0000256" key="7">
    <source>
        <dbReference type="RuleBase" id="RU003792"/>
    </source>
</evidence>
<dbReference type="HAMAP" id="MF_00171">
    <property type="entry name" value="TruA"/>
    <property type="match status" value="1"/>
</dbReference>
<dbReference type="GO" id="GO:0003723">
    <property type="term" value="F:RNA binding"/>
    <property type="evidence" value="ECO:0007669"/>
    <property type="project" value="InterPro"/>
</dbReference>
<dbReference type="EMBL" id="JAERQG010000001">
    <property type="protein sequence ID" value="MBL0764248.1"/>
    <property type="molecule type" value="Genomic_DNA"/>
</dbReference>
<keyword evidence="3 4" id="KW-0413">Isomerase</keyword>
<comment type="caution">
    <text evidence="9">The sequence shown here is derived from an EMBL/GenBank/DDBJ whole genome shotgun (WGS) entry which is preliminary data.</text>
</comment>
<evidence type="ECO:0000256" key="6">
    <source>
        <dbReference type="PIRSR" id="PIRSR001430-2"/>
    </source>
</evidence>
<reference evidence="9" key="1">
    <citation type="submission" date="2021-01" db="EMBL/GenBank/DDBJ databases">
        <title>Marivirga sp. nov., isolated from intertidal surface sediments.</title>
        <authorList>
            <person name="Zhang M."/>
        </authorList>
    </citation>
    <scope>NUCLEOTIDE SEQUENCE</scope>
    <source>
        <strain evidence="9">SM1354</strain>
    </source>
</reference>
<accession>A0A937AIJ8</accession>
<evidence type="ECO:0000256" key="4">
    <source>
        <dbReference type="HAMAP-Rule" id="MF_00171"/>
    </source>
</evidence>
<dbReference type="EC" id="5.4.99.12" evidence="4"/>
<comment type="function">
    <text evidence="4">Formation of pseudouridine at positions 38, 39 and 40 in the anticodon stem and loop of transfer RNAs.</text>
</comment>
<evidence type="ECO:0000256" key="1">
    <source>
        <dbReference type="ARBA" id="ARBA00009375"/>
    </source>
</evidence>
<gene>
    <name evidence="4 9" type="primary">truA</name>
    <name evidence="9" type="ORF">JKP34_03220</name>
</gene>
<dbReference type="Gene3D" id="3.30.70.660">
    <property type="entry name" value="Pseudouridine synthase I, catalytic domain, C-terminal subdomain"/>
    <property type="match status" value="1"/>
</dbReference>
<evidence type="ECO:0000259" key="8">
    <source>
        <dbReference type="Pfam" id="PF01416"/>
    </source>
</evidence>
<feature type="binding site" evidence="4 6">
    <location>
        <position position="110"/>
    </location>
    <ligand>
        <name>substrate</name>
    </ligand>
</feature>
<dbReference type="InterPro" id="IPR020097">
    <property type="entry name" value="PsdUridine_synth_TruA_a/b_dom"/>
</dbReference>
<evidence type="ECO:0000313" key="10">
    <source>
        <dbReference type="Proteomes" id="UP000642920"/>
    </source>
</evidence>
<dbReference type="GO" id="GO:0031119">
    <property type="term" value="P:tRNA pseudouridine synthesis"/>
    <property type="evidence" value="ECO:0007669"/>
    <property type="project" value="UniProtKB-UniRule"/>
</dbReference>
<dbReference type="SUPFAM" id="SSF55120">
    <property type="entry name" value="Pseudouridine synthase"/>
    <property type="match status" value="1"/>
</dbReference>
<comment type="similarity">
    <text evidence="1 4 7">Belongs to the tRNA pseudouridine synthase TruA family.</text>
</comment>
<feature type="domain" description="Pseudouridine synthase I TruA alpha/beta" evidence="8">
    <location>
        <begin position="8"/>
        <end position="104"/>
    </location>
</feature>
<evidence type="ECO:0000256" key="3">
    <source>
        <dbReference type="ARBA" id="ARBA00023235"/>
    </source>
</evidence>
<evidence type="ECO:0000256" key="2">
    <source>
        <dbReference type="ARBA" id="ARBA00022694"/>
    </source>
</evidence>
<comment type="catalytic activity">
    <reaction evidence="4 7">
        <text>uridine(38/39/40) in tRNA = pseudouridine(38/39/40) in tRNA</text>
        <dbReference type="Rhea" id="RHEA:22376"/>
        <dbReference type="Rhea" id="RHEA-COMP:10085"/>
        <dbReference type="Rhea" id="RHEA-COMP:10087"/>
        <dbReference type="ChEBI" id="CHEBI:65314"/>
        <dbReference type="ChEBI" id="CHEBI:65315"/>
        <dbReference type="EC" id="5.4.99.12"/>
    </reaction>
</comment>
<dbReference type="PANTHER" id="PTHR11142:SF0">
    <property type="entry name" value="TRNA PSEUDOURIDINE SYNTHASE-LIKE 1"/>
    <property type="match status" value="1"/>
</dbReference>
<keyword evidence="2 4" id="KW-0819">tRNA processing</keyword>
<dbReference type="InterPro" id="IPR020094">
    <property type="entry name" value="TruA/RsuA/RluB/E/F_N"/>
</dbReference>
<dbReference type="InterPro" id="IPR001406">
    <property type="entry name" value="PsdUridine_synth_TruA"/>
</dbReference>
<evidence type="ECO:0000313" key="9">
    <source>
        <dbReference type="EMBL" id="MBL0764248.1"/>
    </source>
</evidence>
<dbReference type="CDD" id="cd02570">
    <property type="entry name" value="PseudoU_synth_EcTruA"/>
    <property type="match status" value="1"/>
</dbReference>
<proteinExistence type="inferred from homology"/>
<keyword evidence="10" id="KW-1185">Reference proteome</keyword>
<protein>
    <recommendedName>
        <fullName evidence="4">tRNA pseudouridine synthase A</fullName>
        <ecNumber evidence="4">5.4.99.12</ecNumber>
    </recommendedName>
    <alternativeName>
        <fullName evidence="4">tRNA pseudouridine(38-40) synthase</fullName>
    </alternativeName>
    <alternativeName>
        <fullName evidence="4">tRNA pseudouridylate synthase I</fullName>
    </alternativeName>
    <alternativeName>
        <fullName evidence="4">tRNA-uridine isomerase I</fullName>
    </alternativeName>
</protein>
<dbReference type="RefSeq" id="WP_201917651.1">
    <property type="nucleotide sequence ID" value="NZ_JAERQG010000001.1"/>
</dbReference>
<sequence>MRKFFLTVAYKGTAYHGWQKQPNAVSVQEKIETSLSTLLQTETAILGSGRTDTGVHATAQVFQLELPNDIDISQIVYRLNKLLPHDIAVSDYKEVNEDTHARFDAVSRSYEYHINTKKNAFTQDLSYYFTHSLDVPLMNEAAESMKAFTDFESFSKVKTDVNTFNCEIFEAIWKPHNELLVFHVSANRFLRGMVRTIVGTLLEVGLHNLTVEGFKNIIESKDRKAAGRSVPAHGLFLTSVKYPQKIYKAD</sequence>
<feature type="active site" description="Nucleophile" evidence="4 5">
    <location>
        <position position="52"/>
    </location>
</feature>
<dbReference type="Gene3D" id="3.30.70.580">
    <property type="entry name" value="Pseudouridine synthase I, catalytic domain, N-terminal subdomain"/>
    <property type="match status" value="1"/>
</dbReference>
<dbReference type="PIRSF" id="PIRSF001430">
    <property type="entry name" value="tRNA_psdUrid_synth"/>
    <property type="match status" value="1"/>
</dbReference>
<comment type="subunit">
    <text evidence="4">Homodimer.</text>
</comment>
<dbReference type="InterPro" id="IPR020103">
    <property type="entry name" value="PsdUridine_synth_cat_dom_sf"/>
</dbReference>